<evidence type="ECO:0000313" key="7">
    <source>
        <dbReference type="Proteomes" id="UP000000689"/>
    </source>
</evidence>
<dbReference type="Pfam" id="PF25150">
    <property type="entry name" value="TPR_Trm732"/>
    <property type="match status" value="1"/>
</dbReference>
<dbReference type="InterPro" id="IPR056842">
    <property type="entry name" value="THADA-like_TPR_C"/>
</dbReference>
<reference evidence="6 7" key="1">
    <citation type="journal article" date="2011" name="Proc. Natl. Acad. Sci. U.S.A.">
        <title>Evolutionary erosion of yeast sex chromosomes by mating-type switching accidents.</title>
        <authorList>
            <person name="Gordon J.L."/>
            <person name="Armisen D."/>
            <person name="Proux-Wera E."/>
            <person name="Oheigeartaigh S.S."/>
            <person name="Byrne K.P."/>
            <person name="Wolfe K.H."/>
        </authorList>
    </citation>
    <scope>NUCLEOTIDE SEQUENCE [LARGE SCALE GENOMIC DNA]</scope>
    <source>
        <strain evidence="7">ATCC 10597 / BCRC 20456 / CBS 421 / NBRC 0211 / NRRL Y-12639</strain>
    </source>
</reference>
<dbReference type="InterPro" id="IPR056843">
    <property type="entry name" value="THADA-like_TPR"/>
</dbReference>
<dbReference type="PANTHER" id="PTHR14387:SF0">
    <property type="entry name" value="DUF2428 DOMAIN-CONTAINING PROTEIN"/>
    <property type="match status" value="1"/>
</dbReference>
<comment type="similarity">
    <text evidence="1">Belongs to the THADA family.</text>
</comment>
<dbReference type="KEGG" id="ndi:NDAI_0K00600"/>
<dbReference type="eggNOG" id="KOG1810">
    <property type="taxonomic scope" value="Eukaryota"/>
</dbReference>
<dbReference type="EMBL" id="HE580277">
    <property type="protein sequence ID" value="CCD27251.1"/>
    <property type="molecule type" value="Genomic_DNA"/>
</dbReference>
<dbReference type="SUPFAM" id="SSF48371">
    <property type="entry name" value="ARM repeat"/>
    <property type="match status" value="1"/>
</dbReference>
<dbReference type="PANTHER" id="PTHR14387">
    <property type="entry name" value="THADA/DEATH RECEPTOR INTERACTING PROTEIN"/>
    <property type="match status" value="1"/>
</dbReference>
<evidence type="ECO:0000256" key="1">
    <source>
        <dbReference type="ARBA" id="ARBA00010409"/>
    </source>
</evidence>
<proteinExistence type="inferred from homology"/>
<dbReference type="GO" id="GO:0002130">
    <property type="term" value="P:wobble position ribose methylation"/>
    <property type="evidence" value="ECO:0007669"/>
    <property type="project" value="EnsemblFungi"/>
</dbReference>
<keyword evidence="2" id="KW-0819">tRNA processing</keyword>
<dbReference type="Proteomes" id="UP000000689">
    <property type="component" value="Chromosome 11"/>
</dbReference>
<feature type="domain" description="tRNA (32-2'-O)-methyltransferase regulator THADA-like TPR repeats region" evidence="4">
    <location>
        <begin position="235"/>
        <end position="503"/>
    </location>
</feature>
<protein>
    <submittedName>
        <fullName evidence="6">Uncharacterized protein</fullName>
    </submittedName>
</protein>
<evidence type="ECO:0000313" key="6">
    <source>
        <dbReference type="EMBL" id="CCD27251.1"/>
    </source>
</evidence>
<evidence type="ECO:0000259" key="4">
    <source>
        <dbReference type="Pfam" id="PF25150"/>
    </source>
</evidence>
<dbReference type="RefSeq" id="XP_003672494.1">
    <property type="nucleotide sequence ID" value="XM_003672446.1"/>
</dbReference>
<evidence type="ECO:0000256" key="2">
    <source>
        <dbReference type="ARBA" id="ARBA00022694"/>
    </source>
</evidence>
<dbReference type="OrthoDB" id="73997at2759"/>
<organism evidence="6 7">
    <name type="scientific">Naumovozyma dairenensis (strain ATCC 10597 / BCRC 20456 / CBS 421 / NBRC 0211 / NRRL Y-12639)</name>
    <name type="common">Saccharomyces dairenensis</name>
    <dbReference type="NCBI Taxonomy" id="1071378"/>
    <lineage>
        <taxon>Eukaryota</taxon>
        <taxon>Fungi</taxon>
        <taxon>Dikarya</taxon>
        <taxon>Ascomycota</taxon>
        <taxon>Saccharomycotina</taxon>
        <taxon>Saccharomycetes</taxon>
        <taxon>Saccharomycetales</taxon>
        <taxon>Saccharomycetaceae</taxon>
        <taxon>Naumovozyma</taxon>
    </lineage>
</organism>
<dbReference type="OMA" id="TQHITRR"/>
<feature type="domain" description="DUF2428" evidence="3">
    <location>
        <begin position="624"/>
        <end position="848"/>
    </location>
</feature>
<feature type="domain" description="tRNA (32-2'-O)-methyltransferase regulator THADA-like C-terminal TPR repeats region" evidence="5">
    <location>
        <begin position="850"/>
        <end position="992"/>
    </location>
</feature>
<name>G0WHJ0_NAUDC</name>
<dbReference type="InterPro" id="IPR019442">
    <property type="entry name" value="THADA/TRM732_DUF2428"/>
</dbReference>
<dbReference type="Pfam" id="PF10350">
    <property type="entry name" value="DUF2428"/>
    <property type="match status" value="1"/>
</dbReference>
<accession>G0WHJ0</accession>
<dbReference type="Pfam" id="PF25151">
    <property type="entry name" value="TPR_Trm732_C"/>
    <property type="match status" value="1"/>
</dbReference>
<gene>
    <name evidence="6" type="primary">NDAI0K00600</name>
    <name evidence="6" type="ordered locus">NDAI_0K00600</name>
</gene>
<keyword evidence="7" id="KW-1185">Reference proteome</keyword>
<dbReference type="GeneID" id="11497539"/>
<dbReference type="InterPro" id="IPR051954">
    <property type="entry name" value="tRNA_methyltransferase_THADA"/>
</dbReference>
<evidence type="ECO:0000259" key="3">
    <source>
        <dbReference type="Pfam" id="PF10350"/>
    </source>
</evidence>
<dbReference type="STRING" id="1071378.G0WHJ0"/>
<evidence type="ECO:0000259" key="5">
    <source>
        <dbReference type="Pfam" id="PF25151"/>
    </source>
</evidence>
<dbReference type="InterPro" id="IPR016024">
    <property type="entry name" value="ARM-type_fold"/>
</dbReference>
<dbReference type="GO" id="GO:0005829">
    <property type="term" value="C:cytosol"/>
    <property type="evidence" value="ECO:0007669"/>
    <property type="project" value="TreeGrafter"/>
</dbReference>
<sequence>MEEQIQCIKQLLLETNPSNFDKDSNTLNNENLFNEFINSFQILFNLLQKNESNINNKLRVTLIDSFSIWLSRSTQIISNKNIESKVYSQSIAKNLLTEKNINYIFQYIIDFWIDGGSPLMNALTDLFKKLLTLLKSLEQIFDANFHTILLKWLDEILRIPSSLRVQYYLINILAYEKIDLYRIIEQQPEFIESCLSLLNINSLANPVGKCLTSVLINIYHNHYQGCDHQGFEKNWLKLWKDPLFKQLEDEDYTKPIGLYILIPLFRKLPSEAYSLFIRESSYKNFPTRLISILKVSQELFIEEDFNIENLISLNELKLLLTIDRFKLSIFEILTYSNKKSKEIPSYIFPIIQNNLKSFFQDQNIESRNYFCSSFKNFILRMKDSSYSLHRDMKKLQKAKKFPVEEQEKRKKIDEYKSFLIWLIKFLKLQLIPGSSYERVLLSLQLLITLVESGLDSNVPEKFLSLQTKDSQKFWVFQKSLFQDKALFQLLLCNITNTYNDIRQLSKYLLSIAFDKDLIAPLSRVNNREELTTELISIAKNNLKVYQDCETKGASILEFLFIISEDKYQFITNILNDLENSITIYMENELENVENPIAGYFITLSSILSRQVGNELDENCTATIAQKCIDLTIKNWDAMRDIVCHDSSDGLLPERFLTLKEISDQTVTSFSFRSIKESSLLLELIISKFRLSDNQLFNIGEILIEQLFNIRHSGAFQSVLPTFKTFCRRCRKDNYKQLNTWLDSILQQMEVKKQHITRRSGGLPFLITSILSTETDKTHPQLKYTFDKLAYIASIPVVEFQDKLDLPQVNAFNCIKAIFIDSKLSEPCTPYVSEAAMLSLKYFNSDIWALRNCSIMLFTSLKNRIFGKIGRSMNARLFFSKFTGLRDILHATLKQSVQKGSKFGASDNIESIFLILNILLQLKPTPGYDGLDDFIDLIIECLGNKNWKIRDIAARTYISISSESSHIIIHKISNTLSVREENKLHGHLLATYYLIENILVPEHLETEQLELLTLLISKVSPILLQNVCYITAKTYVQSIRILLESLTEVPRELLFKFIQALGNYFIYHNSTFAIDGSKQLCLSEILEVLLSYENEPNTLDLCCLGLESPFYEVKSTALKFVIEKIDFRRTKLSPTLAIILKDLFYDNNLLSTVKPLIMQAFTKADISLSFAELMVIVKGNTSEAMKLMAIKSLGPQINRENISLSLQIFDQYLTDDTPSDFRMAALECLMNCSEVWKSAELLLHAYSSLTDDDPDIRDFTAKVINEQLFGRSGCSIDQNPIITSKLFLPEVYKILPARTVAAAIWTRILYFFNQFDIFSTNTVASNILFENEKDNQYRDIVDYIMDLLKIDISGAVAKEIKDFGDAVLKNLNAFLIGKSNKKQLVSWFHNPDVFVRLVIIMKVFESTHDKQSTEILNILNEIDQNSGGILNETIMSMY</sequence>
<dbReference type="HOGENOM" id="CLU_001011_2_0_1"/>